<dbReference type="RefSeq" id="WP_006501038.1">
    <property type="nucleotide sequence ID" value="NZ_CP011014.1"/>
</dbReference>
<name>A0A0D4CN40_LIMMU</name>
<dbReference type="OrthoDB" id="2318925at2"/>
<evidence type="ECO:0000313" key="2">
    <source>
        <dbReference type="Proteomes" id="UP000003645"/>
    </source>
</evidence>
<keyword evidence="2" id="KW-1185">Reference proteome</keyword>
<proteinExistence type="predicted"/>
<keyword evidence="1" id="KW-0614">Plasmid</keyword>
<reference evidence="1 2" key="1">
    <citation type="journal article" date="2012" name="J. Bacteriol.">
        <title>Genome sequence of Lactobacillus mucosae LM1, isolated from piglet feces.</title>
        <authorList>
            <person name="Lee J.H."/>
            <person name="Valeriano V.D."/>
            <person name="Shin Y.R."/>
            <person name="Chae J.P."/>
            <person name="Kim G.B."/>
            <person name="Ham J.S."/>
            <person name="Chun J."/>
            <person name="Kang D.K."/>
        </authorList>
    </citation>
    <scope>NUCLEOTIDE SEQUENCE [LARGE SCALE GENOMIC DNA]</scope>
    <source>
        <strain evidence="1 2">LM1</strain>
        <plasmid evidence="1">pLM1</plasmid>
    </source>
</reference>
<dbReference type="HOGENOM" id="CLU_1297728_0_0_9"/>
<dbReference type="EMBL" id="CP011014">
    <property type="protein sequence ID" value="AJT51528.1"/>
    <property type="molecule type" value="Genomic_DNA"/>
</dbReference>
<accession>A0A0D4CN40</accession>
<organism evidence="1 2">
    <name type="scientific">Limosilactobacillus mucosae LM1</name>
    <dbReference type="NCBI Taxonomy" id="1130798"/>
    <lineage>
        <taxon>Bacteria</taxon>
        <taxon>Bacillati</taxon>
        <taxon>Bacillota</taxon>
        <taxon>Bacilli</taxon>
        <taxon>Lactobacillales</taxon>
        <taxon>Lactobacillaceae</taxon>
        <taxon>Limosilactobacillus</taxon>
    </lineage>
</organism>
<evidence type="ECO:0000313" key="1">
    <source>
        <dbReference type="EMBL" id="AJT51528.1"/>
    </source>
</evidence>
<dbReference type="Proteomes" id="UP000003645">
    <property type="component" value="Plasmid pLM1"/>
</dbReference>
<dbReference type="AlphaFoldDB" id="A0A0D4CN40"/>
<gene>
    <name evidence="1" type="ORF">LBLM1_10845</name>
</gene>
<geneLocation type="plasmid" evidence="1 2">
    <name>pLM1</name>
</geneLocation>
<dbReference type="KEGG" id="lmu:LBLM1_10845"/>
<protein>
    <submittedName>
        <fullName evidence="1">Uncharacterized protein</fullName>
    </submittedName>
</protein>
<sequence length="227" mass="26642">MAHIDMRTGNGWQRLNSNNVRIWNGNSWQRPKARIWNGHDWVECLEERHVDTWDCTWSNGYWSDWHNNEAKGKWGGLVWAANHPLQGSYAPYRDHWDWGNEGGMMGFDDGNIRWKLQGARIEKVELYLQACHFGYYSGGEAVIGAHNARGWQEHFSEINHGIVHVRYYSRTQGQWIQLPNWVGDNFRDNKLAGFTTKADSPNLWQYGVFEGSDSGWKKPKLRITYWK</sequence>